<protein>
    <recommendedName>
        <fullName evidence="2">Clr5 domain-containing protein</fullName>
    </recommendedName>
</protein>
<dbReference type="InterPro" id="IPR025676">
    <property type="entry name" value="Clr5_dom"/>
</dbReference>
<dbReference type="PANTHER" id="PTHR38788:SF3">
    <property type="entry name" value="CLR5 DOMAIN-CONTAINING PROTEIN"/>
    <property type="match status" value="1"/>
</dbReference>
<evidence type="ECO:0000313" key="3">
    <source>
        <dbReference type="EMBL" id="KAJ9136441.1"/>
    </source>
</evidence>
<reference evidence="3" key="1">
    <citation type="submission" date="2022-07" db="EMBL/GenBank/DDBJ databases">
        <title>Fungi with potential for degradation of polypropylene.</title>
        <authorList>
            <person name="Gostincar C."/>
        </authorList>
    </citation>
    <scope>NUCLEOTIDE SEQUENCE</scope>
    <source>
        <strain evidence="3">EXF-13308</strain>
    </source>
</reference>
<proteinExistence type="predicted"/>
<feature type="region of interest" description="Disordered" evidence="1">
    <location>
        <begin position="551"/>
        <end position="576"/>
    </location>
</feature>
<evidence type="ECO:0000259" key="2">
    <source>
        <dbReference type="Pfam" id="PF14420"/>
    </source>
</evidence>
<feature type="domain" description="Clr5" evidence="2">
    <location>
        <begin position="22"/>
        <end position="69"/>
    </location>
</feature>
<dbReference type="Proteomes" id="UP001174694">
    <property type="component" value="Unassembled WGS sequence"/>
</dbReference>
<feature type="region of interest" description="Disordered" evidence="1">
    <location>
        <begin position="79"/>
        <end position="140"/>
    </location>
</feature>
<dbReference type="PANTHER" id="PTHR38788">
    <property type="entry name" value="CLR5 DOMAIN-CONTAINING PROTEIN"/>
    <property type="match status" value="1"/>
</dbReference>
<evidence type="ECO:0000256" key="1">
    <source>
        <dbReference type="SAM" id="MobiDB-lite"/>
    </source>
</evidence>
<accession>A0AA38VEM2</accession>
<dbReference type="Pfam" id="PF14420">
    <property type="entry name" value="Clr5"/>
    <property type="match status" value="1"/>
</dbReference>
<dbReference type="AlphaFoldDB" id="A0AA38VEM2"/>
<evidence type="ECO:0000313" key="4">
    <source>
        <dbReference type="Proteomes" id="UP001174694"/>
    </source>
</evidence>
<sequence length="576" mass="64583">MSDLRMVHHGTKKNSARIPSRIWEAHKDVIVPLYVGSTLKITKAVMEDEHGFAPSRRQYVHQLKKWGVLKYQKKMPDRAEKHNLDADCTSVVGKKRRKSDSQEKASGLTASRNMSEPPERDAESEYDSFSAATCSEPEDDGFDLDQPRYCLRQKAGDAYGIVECIDPRLDGLNSQQDLPRGSRERALKHAADCFFAMSGDQIAFPLFVQVYESLTDAVGCSTPVRERLAISIARSAQTGPHRNVACNILKSVLASGPEEKDPGAILLFRSLIAYMQDRTGEKETARRAVTELMEDIITNRDLVRLIRPRTTCIDVATYQCLVYCIHRYNEAWGADQKLDARSILTQFLSHQPISSVPSSGKTVQEGSHNRPQRQIPCVTACVSWCLSMLKTHRRASYPLAEVPCPSEQLRLWRDDYEIFLHLWGHLQHDKSASTHPPTWAQAAEPELGISASEVLVTVSWLIMDNAQQSTDVGRRGATARTDHDGDLISRALEGARRVDGWDGGALYQRFLAKFDWMNSLEEAQPEDKAFKAAALERVREYVEDVLGVRLPPTSPHAEEPKGFGGKKVKGRSFVPQ</sequence>
<comment type="caution">
    <text evidence="3">The sequence shown here is derived from an EMBL/GenBank/DDBJ whole genome shotgun (WGS) entry which is preliminary data.</text>
</comment>
<gene>
    <name evidence="3" type="ORF">NKR23_g9843</name>
</gene>
<name>A0AA38VEM2_9PEZI</name>
<organism evidence="3 4">
    <name type="scientific">Pleurostoma richardsiae</name>
    <dbReference type="NCBI Taxonomy" id="41990"/>
    <lineage>
        <taxon>Eukaryota</taxon>
        <taxon>Fungi</taxon>
        <taxon>Dikarya</taxon>
        <taxon>Ascomycota</taxon>
        <taxon>Pezizomycotina</taxon>
        <taxon>Sordariomycetes</taxon>
        <taxon>Sordariomycetidae</taxon>
        <taxon>Calosphaeriales</taxon>
        <taxon>Pleurostomataceae</taxon>
        <taxon>Pleurostoma</taxon>
    </lineage>
</organism>
<dbReference type="EMBL" id="JANBVO010000040">
    <property type="protein sequence ID" value="KAJ9136441.1"/>
    <property type="molecule type" value="Genomic_DNA"/>
</dbReference>
<keyword evidence="4" id="KW-1185">Reference proteome</keyword>